<dbReference type="AlphaFoldDB" id="A0A367JK57"/>
<evidence type="ECO:0000256" key="1">
    <source>
        <dbReference type="SAM" id="MobiDB-lite"/>
    </source>
</evidence>
<protein>
    <submittedName>
        <fullName evidence="2">Uncharacterized protein</fullName>
    </submittedName>
</protein>
<keyword evidence="3" id="KW-1185">Reference proteome</keyword>
<comment type="caution">
    <text evidence="2">The sequence shown here is derived from an EMBL/GenBank/DDBJ whole genome shotgun (WGS) entry which is preliminary data.</text>
</comment>
<dbReference type="EMBL" id="PJQM01003179">
    <property type="protein sequence ID" value="RCH90318.1"/>
    <property type="molecule type" value="Genomic_DNA"/>
</dbReference>
<organism evidence="2 3">
    <name type="scientific">Rhizopus stolonifer</name>
    <name type="common">Rhizopus nigricans</name>
    <dbReference type="NCBI Taxonomy" id="4846"/>
    <lineage>
        <taxon>Eukaryota</taxon>
        <taxon>Fungi</taxon>
        <taxon>Fungi incertae sedis</taxon>
        <taxon>Mucoromycota</taxon>
        <taxon>Mucoromycotina</taxon>
        <taxon>Mucoromycetes</taxon>
        <taxon>Mucorales</taxon>
        <taxon>Mucorineae</taxon>
        <taxon>Rhizopodaceae</taxon>
        <taxon>Rhizopus</taxon>
    </lineage>
</organism>
<feature type="region of interest" description="Disordered" evidence="1">
    <location>
        <begin position="110"/>
        <end position="133"/>
    </location>
</feature>
<accession>A0A367JK57</accession>
<gene>
    <name evidence="2" type="ORF">CU098_003794</name>
</gene>
<feature type="non-terminal residue" evidence="2">
    <location>
        <position position="287"/>
    </location>
</feature>
<dbReference type="Proteomes" id="UP000253551">
    <property type="component" value="Unassembled WGS sequence"/>
</dbReference>
<dbReference type="OrthoDB" id="5600564at2759"/>
<evidence type="ECO:0000313" key="2">
    <source>
        <dbReference type="EMBL" id="RCH90318.1"/>
    </source>
</evidence>
<evidence type="ECO:0000313" key="3">
    <source>
        <dbReference type="Proteomes" id="UP000253551"/>
    </source>
</evidence>
<sequence>MSTTVGSNESSSATQKFFRKLHLNHAKNTVTQNELVQQPKKNVKNKPIPDSQKKTKRLSPPISPTPNKARQSRRPSEANRPQSPKRTASPAVMSDIVQNQILQEQLEKLATEREKRPESSLPSPPITPALITPDSELEPKMTVVDLPAVRPRRLRPASSFAALRPATNTTPPHHHTHYISRRPVSYIDSYGDYLIVKKPSYDDTPRKMVHHQRIHKRLSEHDLSPSDLSELLDERLLLCQLQHDTSSDSSQSGHQRIKRVDSAKSIGSVPEAKYEKLRNTLEKERAV</sequence>
<feature type="compositionally biased region" description="Polar residues" evidence="1">
    <location>
        <begin position="244"/>
        <end position="254"/>
    </location>
</feature>
<name>A0A367JK57_RHIST</name>
<reference evidence="2 3" key="1">
    <citation type="journal article" date="2018" name="G3 (Bethesda)">
        <title>Phylogenetic and Phylogenomic Definition of Rhizopus Species.</title>
        <authorList>
            <person name="Gryganskyi A.P."/>
            <person name="Golan J."/>
            <person name="Dolatabadi S."/>
            <person name="Mondo S."/>
            <person name="Robb S."/>
            <person name="Idnurm A."/>
            <person name="Muszewska A."/>
            <person name="Steczkiewicz K."/>
            <person name="Masonjones S."/>
            <person name="Liao H.L."/>
            <person name="Gajdeczka M.T."/>
            <person name="Anike F."/>
            <person name="Vuek A."/>
            <person name="Anishchenko I.M."/>
            <person name="Voigt K."/>
            <person name="de Hoog G.S."/>
            <person name="Smith M.E."/>
            <person name="Heitman J."/>
            <person name="Vilgalys R."/>
            <person name="Stajich J.E."/>
        </authorList>
    </citation>
    <scope>NUCLEOTIDE SEQUENCE [LARGE SCALE GENOMIC DNA]</scope>
    <source>
        <strain evidence="2 3">LSU 92-RS-03</strain>
    </source>
</reference>
<proteinExistence type="predicted"/>
<feature type="region of interest" description="Disordered" evidence="1">
    <location>
        <begin position="28"/>
        <end position="94"/>
    </location>
</feature>
<feature type="region of interest" description="Disordered" evidence="1">
    <location>
        <begin position="244"/>
        <end position="271"/>
    </location>
</feature>
<feature type="compositionally biased region" description="Polar residues" evidence="1">
    <location>
        <begin position="28"/>
        <end position="40"/>
    </location>
</feature>